<dbReference type="AlphaFoldDB" id="A0AAD4CB83"/>
<sequence length="92" mass="10174">MTAVWDPEALQMPSGAVMPTADDYGHVLLDKSSAVKPLLPIHVTLRPGRLNSRENIRDMLDTVPWGEEKGYMLNADGWAFWNVPRGQLIGGT</sequence>
<evidence type="ECO:0000313" key="1">
    <source>
        <dbReference type="EMBL" id="KAF9883269.1"/>
    </source>
</evidence>
<gene>
    <name evidence="1" type="ORF">FE257_003789</name>
</gene>
<protein>
    <submittedName>
        <fullName evidence="1">Uncharacterized protein</fullName>
    </submittedName>
</protein>
<reference evidence="1" key="1">
    <citation type="journal article" date="2019" name="Beilstein J. Org. Chem.">
        <title>Nanangenines: drimane sesquiterpenoids as the dominant metabolite cohort of a novel Australian fungus, Aspergillus nanangensis.</title>
        <authorList>
            <person name="Lacey H.J."/>
            <person name="Gilchrist C.L.M."/>
            <person name="Crombie A."/>
            <person name="Kalaitzis J.A."/>
            <person name="Vuong D."/>
            <person name="Rutledge P.J."/>
            <person name="Turner P."/>
            <person name="Pitt J.I."/>
            <person name="Lacey E."/>
            <person name="Chooi Y.H."/>
            <person name="Piggott A.M."/>
        </authorList>
    </citation>
    <scope>NUCLEOTIDE SEQUENCE</scope>
    <source>
        <strain evidence="1">MST-FP2251</strain>
    </source>
</reference>
<organism evidence="1 2">
    <name type="scientific">Aspergillus nanangensis</name>
    <dbReference type="NCBI Taxonomy" id="2582783"/>
    <lineage>
        <taxon>Eukaryota</taxon>
        <taxon>Fungi</taxon>
        <taxon>Dikarya</taxon>
        <taxon>Ascomycota</taxon>
        <taxon>Pezizomycotina</taxon>
        <taxon>Eurotiomycetes</taxon>
        <taxon>Eurotiomycetidae</taxon>
        <taxon>Eurotiales</taxon>
        <taxon>Aspergillaceae</taxon>
        <taxon>Aspergillus</taxon>
        <taxon>Aspergillus subgen. Circumdati</taxon>
    </lineage>
</organism>
<accession>A0AAD4CB83</accession>
<proteinExistence type="predicted"/>
<evidence type="ECO:0000313" key="2">
    <source>
        <dbReference type="Proteomes" id="UP001194746"/>
    </source>
</evidence>
<name>A0AAD4CB83_ASPNN</name>
<dbReference type="Proteomes" id="UP001194746">
    <property type="component" value="Unassembled WGS sequence"/>
</dbReference>
<reference evidence="1" key="2">
    <citation type="submission" date="2020-02" db="EMBL/GenBank/DDBJ databases">
        <authorList>
            <person name="Gilchrist C.L.M."/>
            <person name="Chooi Y.-H."/>
        </authorList>
    </citation>
    <scope>NUCLEOTIDE SEQUENCE</scope>
    <source>
        <strain evidence="1">MST-FP2251</strain>
    </source>
</reference>
<comment type="caution">
    <text evidence="1">The sequence shown here is derived from an EMBL/GenBank/DDBJ whole genome shotgun (WGS) entry which is preliminary data.</text>
</comment>
<keyword evidence="2" id="KW-1185">Reference proteome</keyword>
<dbReference type="EMBL" id="VCAU01000173">
    <property type="protein sequence ID" value="KAF9883269.1"/>
    <property type="molecule type" value="Genomic_DNA"/>
</dbReference>